<dbReference type="GO" id="GO:0006508">
    <property type="term" value="P:proteolysis"/>
    <property type="evidence" value="ECO:0007669"/>
    <property type="project" value="UniProtKB-KW"/>
</dbReference>
<gene>
    <name evidence="18" type="ORF">N8I77_007069</name>
</gene>
<dbReference type="InterPro" id="IPR050819">
    <property type="entry name" value="Tripeptidyl-peptidase_I"/>
</dbReference>
<evidence type="ECO:0000256" key="14">
    <source>
        <dbReference type="ARBA" id="ARBA00023180"/>
    </source>
</evidence>
<evidence type="ECO:0000313" key="18">
    <source>
        <dbReference type="EMBL" id="KAK2604112.1"/>
    </source>
</evidence>
<feature type="binding site" evidence="15">
    <location>
        <position position="555"/>
    </location>
    <ligand>
        <name>Ca(2+)</name>
        <dbReference type="ChEBI" id="CHEBI:29108"/>
    </ligand>
</feature>
<reference evidence="18" key="1">
    <citation type="submission" date="2023-06" db="EMBL/GenBank/DDBJ databases">
        <authorList>
            <person name="Noh H."/>
        </authorList>
    </citation>
    <scope>NUCLEOTIDE SEQUENCE</scope>
    <source>
        <strain evidence="18">DUCC20226</strain>
    </source>
</reference>
<dbReference type="SUPFAM" id="SSF54897">
    <property type="entry name" value="Protease propeptides/inhibitors"/>
    <property type="match status" value="1"/>
</dbReference>
<evidence type="ECO:0000256" key="11">
    <source>
        <dbReference type="ARBA" id="ARBA00022837"/>
    </source>
</evidence>
<protein>
    <recommendedName>
        <fullName evidence="4">tripeptidyl-peptidase II</fullName>
        <ecNumber evidence="4">3.4.14.10</ecNumber>
    </recommendedName>
</protein>
<evidence type="ECO:0000256" key="12">
    <source>
        <dbReference type="ARBA" id="ARBA00023026"/>
    </source>
</evidence>
<dbReference type="GO" id="GO:0005576">
    <property type="term" value="C:extracellular region"/>
    <property type="evidence" value="ECO:0007669"/>
    <property type="project" value="UniProtKB-SubCell"/>
</dbReference>
<evidence type="ECO:0000256" key="16">
    <source>
        <dbReference type="SAM" id="SignalP"/>
    </source>
</evidence>
<evidence type="ECO:0000256" key="2">
    <source>
        <dbReference type="ARBA" id="ARBA00002451"/>
    </source>
</evidence>
<feature type="binding site" evidence="15">
    <location>
        <position position="591"/>
    </location>
    <ligand>
        <name>Ca(2+)</name>
        <dbReference type="ChEBI" id="CHEBI:29108"/>
    </ligand>
</feature>
<keyword evidence="6 15" id="KW-0645">Protease</keyword>
<evidence type="ECO:0000256" key="3">
    <source>
        <dbReference type="ARBA" id="ARBA00004239"/>
    </source>
</evidence>
<dbReference type="InterPro" id="IPR036852">
    <property type="entry name" value="Peptidase_S8/S53_dom_sf"/>
</dbReference>
<sequence length="621" mass="65985">MVHLIPALQAISVSILLPSFALASSNAFESLQQVPRGWTRAKNAEPTEKINLRVSLKQQNLDKFYDSLLQVSTPDHPQYGQHYEGHELRSLLRPSDESSAIAISWLQDNNVTDIQDDGDYLMFRTTVGTANTLLDTQFDWYKGDEGVQMLRTTRYSVPQDVAAHINFVQPTTRFGTARGLASHVDVIDAGAPSEGTSKWVSVADSIKVNAATAVDPACNTAITPQCLFQLYNVNFKGDPAGGNSAGYVSFVGQSARFTDNAMFEQVYAPFAANRNFSVVTMNGGNNDQTSQADAGEANLDQQYVQAVGFDVPVTEFIAGGLGQLVPDGDSPTQEGNSNEPFLEWLIALSALNNSQIPNSISVSYGENEQEIPLSYATQVCNMFAQLGARGKSILIASGDSGVGDFCQANDGTNATRFQPQFPASCPYVTAVGGVQGIAPETATFFSSGGFSNVWPRPAYQEQAVSSYLMTKIGNNFTGMFNATGRGFPDVATQSVNFHIIDQGRDSAVQGTSAAAPTFNGIVTLLNSARLQAGQPTMGFLNPWLYSNASAAMNDVTTGASTGCDGRGRFQGKPNGSPAIPGASWVAAPGWDAVTGLGTPDFAKMLAISSPNVKNEGGVLSG</sequence>
<dbReference type="Proteomes" id="UP001265746">
    <property type="component" value="Unassembled WGS sequence"/>
</dbReference>
<keyword evidence="14" id="KW-0325">Glycoprotein</keyword>
<evidence type="ECO:0000256" key="1">
    <source>
        <dbReference type="ARBA" id="ARBA00001910"/>
    </source>
</evidence>
<evidence type="ECO:0000313" key="19">
    <source>
        <dbReference type="Proteomes" id="UP001265746"/>
    </source>
</evidence>
<dbReference type="InterPro" id="IPR030400">
    <property type="entry name" value="Sedolisin_dom"/>
</dbReference>
<evidence type="ECO:0000256" key="7">
    <source>
        <dbReference type="ARBA" id="ARBA00022723"/>
    </source>
</evidence>
<feature type="active site" description="Charge relay system" evidence="15">
    <location>
        <position position="296"/>
    </location>
</feature>
<evidence type="ECO:0000256" key="6">
    <source>
        <dbReference type="ARBA" id="ARBA00022670"/>
    </source>
</evidence>
<comment type="catalytic activity">
    <reaction evidence="1">
        <text>Release of an N-terminal tripeptide from a polypeptide.</text>
        <dbReference type="EC" id="3.4.14.10"/>
    </reaction>
</comment>
<evidence type="ECO:0000256" key="8">
    <source>
        <dbReference type="ARBA" id="ARBA00022729"/>
    </source>
</evidence>
<dbReference type="PROSITE" id="PS51695">
    <property type="entry name" value="SEDOLISIN"/>
    <property type="match status" value="1"/>
</dbReference>
<feature type="chain" id="PRO_5042013837" description="tripeptidyl-peptidase II" evidence="16">
    <location>
        <begin position="24"/>
        <end position="621"/>
    </location>
</feature>
<organism evidence="18 19">
    <name type="scientific">Phomopsis amygdali</name>
    <name type="common">Fusicoccum amygdali</name>
    <dbReference type="NCBI Taxonomy" id="1214568"/>
    <lineage>
        <taxon>Eukaryota</taxon>
        <taxon>Fungi</taxon>
        <taxon>Dikarya</taxon>
        <taxon>Ascomycota</taxon>
        <taxon>Pezizomycotina</taxon>
        <taxon>Sordariomycetes</taxon>
        <taxon>Sordariomycetidae</taxon>
        <taxon>Diaporthales</taxon>
        <taxon>Diaporthaceae</taxon>
        <taxon>Diaporthe</taxon>
    </lineage>
</organism>
<dbReference type="EC" id="3.4.14.10" evidence="4"/>
<dbReference type="GO" id="GO:0046872">
    <property type="term" value="F:metal ion binding"/>
    <property type="evidence" value="ECO:0007669"/>
    <property type="project" value="UniProtKB-UniRule"/>
</dbReference>
<dbReference type="SMART" id="SM00944">
    <property type="entry name" value="Pro-kuma_activ"/>
    <property type="match status" value="1"/>
</dbReference>
<feature type="active site" description="Charge relay system" evidence="15">
    <location>
        <position position="512"/>
    </location>
</feature>
<feature type="active site" description="Charge relay system" evidence="15">
    <location>
        <position position="300"/>
    </location>
</feature>
<keyword evidence="5" id="KW-0964">Secreted</keyword>
<keyword evidence="7 15" id="KW-0479">Metal-binding</keyword>
<evidence type="ECO:0000256" key="9">
    <source>
        <dbReference type="ARBA" id="ARBA00022801"/>
    </source>
</evidence>
<dbReference type="SUPFAM" id="SSF52743">
    <property type="entry name" value="Subtilisin-like"/>
    <property type="match status" value="1"/>
</dbReference>
<dbReference type="CDD" id="cd11377">
    <property type="entry name" value="Pro-peptidase_S53"/>
    <property type="match status" value="1"/>
</dbReference>
<comment type="cofactor">
    <cofactor evidence="15">
        <name>Ca(2+)</name>
        <dbReference type="ChEBI" id="CHEBI:29108"/>
    </cofactor>
    <text evidence="15">Binds 1 Ca(2+) ion per subunit.</text>
</comment>
<evidence type="ECO:0000256" key="10">
    <source>
        <dbReference type="ARBA" id="ARBA00022825"/>
    </source>
</evidence>
<keyword evidence="10 15" id="KW-0720">Serine protease</keyword>
<name>A0AAD9SBA3_PHOAM</name>
<dbReference type="PANTHER" id="PTHR14218">
    <property type="entry name" value="PROTEASE S8 TRIPEPTIDYL PEPTIDASE I CLN2"/>
    <property type="match status" value="1"/>
</dbReference>
<keyword evidence="8 16" id="KW-0732">Signal</keyword>
<evidence type="ECO:0000256" key="13">
    <source>
        <dbReference type="ARBA" id="ARBA00023145"/>
    </source>
</evidence>
<dbReference type="CDD" id="cd04056">
    <property type="entry name" value="Peptidases_S53"/>
    <property type="match status" value="1"/>
</dbReference>
<comment type="subcellular location">
    <subcellularLocation>
        <location evidence="3">Secreted</location>
        <location evidence="3">Extracellular space</location>
    </subcellularLocation>
</comment>
<dbReference type="EMBL" id="JAUJFL010000004">
    <property type="protein sequence ID" value="KAK2604112.1"/>
    <property type="molecule type" value="Genomic_DNA"/>
</dbReference>
<comment type="function">
    <text evidence="2">Secreted tripeptidyl-peptidase which degrades proteins at acidic pHs and is involved in virulence.</text>
</comment>
<dbReference type="AlphaFoldDB" id="A0AAD9SBA3"/>
<evidence type="ECO:0000256" key="15">
    <source>
        <dbReference type="PROSITE-ProRule" id="PRU01032"/>
    </source>
</evidence>
<comment type="caution">
    <text evidence="18">The sequence shown here is derived from an EMBL/GenBank/DDBJ whole genome shotgun (WGS) entry which is preliminary data.</text>
</comment>
<dbReference type="FunFam" id="3.40.50.200:FF:000015">
    <property type="entry name" value="Tripeptidyl peptidase A"/>
    <property type="match status" value="1"/>
</dbReference>
<feature type="binding site" evidence="15">
    <location>
        <position position="554"/>
    </location>
    <ligand>
        <name>Ca(2+)</name>
        <dbReference type="ChEBI" id="CHEBI:29108"/>
    </ligand>
</feature>
<dbReference type="Pfam" id="PF09286">
    <property type="entry name" value="Pro-kuma_activ"/>
    <property type="match status" value="1"/>
</dbReference>
<feature type="signal peptide" evidence="16">
    <location>
        <begin position="1"/>
        <end position="23"/>
    </location>
</feature>
<evidence type="ECO:0000259" key="17">
    <source>
        <dbReference type="PROSITE" id="PS51695"/>
    </source>
</evidence>
<dbReference type="Gene3D" id="3.40.50.200">
    <property type="entry name" value="Peptidase S8/S53 domain"/>
    <property type="match status" value="1"/>
</dbReference>
<feature type="domain" description="Peptidase S53" evidence="17">
    <location>
        <begin position="221"/>
        <end position="611"/>
    </location>
</feature>
<keyword evidence="11 15" id="KW-0106">Calcium</keyword>
<accession>A0AAD9SBA3</accession>
<evidence type="ECO:0000256" key="4">
    <source>
        <dbReference type="ARBA" id="ARBA00012462"/>
    </source>
</evidence>
<feature type="binding site" evidence="15">
    <location>
        <position position="589"/>
    </location>
    <ligand>
        <name>Ca(2+)</name>
        <dbReference type="ChEBI" id="CHEBI:29108"/>
    </ligand>
</feature>
<keyword evidence="9 15" id="KW-0378">Hydrolase</keyword>
<proteinExistence type="predicted"/>
<dbReference type="PANTHER" id="PTHR14218:SF10">
    <property type="entry name" value="PEPTIDASE S53 DOMAIN-CONTAINING PROTEIN"/>
    <property type="match status" value="1"/>
</dbReference>
<keyword evidence="13" id="KW-0865">Zymogen</keyword>
<dbReference type="InterPro" id="IPR015366">
    <property type="entry name" value="S53_propep"/>
</dbReference>
<dbReference type="GO" id="GO:0004252">
    <property type="term" value="F:serine-type endopeptidase activity"/>
    <property type="evidence" value="ECO:0007669"/>
    <property type="project" value="UniProtKB-UniRule"/>
</dbReference>
<keyword evidence="12" id="KW-0843">Virulence</keyword>
<keyword evidence="19" id="KW-1185">Reference proteome</keyword>
<dbReference type="GO" id="GO:0008240">
    <property type="term" value="F:tripeptidyl-peptidase activity"/>
    <property type="evidence" value="ECO:0007669"/>
    <property type="project" value="UniProtKB-EC"/>
</dbReference>
<evidence type="ECO:0000256" key="5">
    <source>
        <dbReference type="ARBA" id="ARBA00022525"/>
    </source>
</evidence>